<dbReference type="EMBL" id="CP001034">
    <property type="protein sequence ID" value="ACB84168.1"/>
    <property type="molecule type" value="Genomic_DNA"/>
</dbReference>
<dbReference type="AlphaFoldDB" id="B2A6N5"/>
<dbReference type="KEGG" id="nth:Nther_0573"/>
<dbReference type="Gene3D" id="3.20.20.80">
    <property type="entry name" value="Glycosidases"/>
    <property type="match status" value="1"/>
</dbReference>
<keyword evidence="2" id="KW-0732">Signal</keyword>
<gene>
    <name evidence="4" type="ordered locus">Nther_0573</name>
</gene>
<dbReference type="SUPFAM" id="SSF51445">
    <property type="entry name" value="(Trans)glycosidases"/>
    <property type="match status" value="2"/>
</dbReference>
<feature type="compositionally biased region" description="Acidic residues" evidence="1">
    <location>
        <begin position="52"/>
        <end position="68"/>
    </location>
</feature>
<protein>
    <recommendedName>
        <fullName evidence="3">DUF4015 domain-containing protein</fullName>
    </recommendedName>
</protein>
<dbReference type="PROSITE" id="PS51257">
    <property type="entry name" value="PROKAR_LIPOPROTEIN"/>
    <property type="match status" value="1"/>
</dbReference>
<dbReference type="InterPro" id="IPR025275">
    <property type="entry name" value="DUF4015"/>
</dbReference>
<sequence length="479" mass="55478">MVKKLLIILSLALVMIFSVTACNNSETTDSPKDNEENIDQEEKNENSKDQDQNDDSDEQTEKEDEEEKDLGPEFTYPEDGVRGIYVTGHTAGGSRMEELIELVDDTELNSMVIDVKDDYGNITFKLDGTEFDEFSKNYISDPEEMLEKLSEHDIYPIARVVVFKDTVLAEEQPEYSFRRSDGSVWKNSGGEAFVNPYKEEVWDYNLKIAEKAAEMGFQEIQFDYVRFPEGHGSRADELEYSLGNYTEEELTPRIEEEWEEMLEEQASDNPDFTEYNIDEEDVVEKNEDILEDEEEIKEYKAEELKEKASPPEYEYGLARVMAVSDFTEYAYDRLQSYDVDVSVDVFGYTVTVPESREIGQNFFSILQNVDVISSMIYPSHWGPGYFGISQPDTEPYELVYKYTERENELLDKLEEPPISRPWIQDFTASWLGQGNYISYGVDEVEDQIRALNEQGVEEFLLWNASNRYTKGVDYKPLED</sequence>
<feature type="domain" description="DUF4015" evidence="3">
    <location>
        <begin position="83"/>
        <end position="468"/>
    </location>
</feature>
<dbReference type="STRING" id="457570.Nther_0573"/>
<feature type="chain" id="PRO_5038782533" description="DUF4015 domain-containing protein" evidence="2">
    <location>
        <begin position="22"/>
        <end position="479"/>
    </location>
</feature>
<feature type="compositionally biased region" description="Basic and acidic residues" evidence="1">
    <location>
        <begin position="29"/>
        <end position="51"/>
    </location>
</feature>
<keyword evidence="5" id="KW-1185">Reference proteome</keyword>
<dbReference type="InParanoid" id="B2A6N5"/>
<reference evidence="4 5" key="2">
    <citation type="journal article" date="2011" name="J. Bacteriol.">
        <title>Complete genome sequence of the anaerobic, halophilic alkalithermophile Natranaerobius thermophilus JW/NM-WN-LF.</title>
        <authorList>
            <person name="Zhao B."/>
            <person name="Mesbah N.M."/>
            <person name="Dalin E."/>
            <person name="Goodwin L."/>
            <person name="Nolan M."/>
            <person name="Pitluck S."/>
            <person name="Chertkov O."/>
            <person name="Brettin T.S."/>
            <person name="Han J."/>
            <person name="Larimer F.W."/>
            <person name="Land M.L."/>
            <person name="Hauser L."/>
            <person name="Kyrpides N."/>
            <person name="Wiegel J."/>
        </authorList>
    </citation>
    <scope>NUCLEOTIDE SEQUENCE [LARGE SCALE GENOMIC DNA]</scope>
    <source>
        <strain evidence="5">ATCC BAA-1301 / DSM 18059 / JW/NM-WN-LF</strain>
    </source>
</reference>
<proteinExistence type="predicted"/>
<feature type="region of interest" description="Disordered" evidence="1">
    <location>
        <begin position="24"/>
        <end position="76"/>
    </location>
</feature>
<evidence type="ECO:0000259" key="3">
    <source>
        <dbReference type="Pfam" id="PF13200"/>
    </source>
</evidence>
<reference evidence="4 5" key="1">
    <citation type="submission" date="2008-04" db="EMBL/GenBank/DDBJ databases">
        <title>Complete sequence of chromosome of Natranaerobius thermophilus JW/NM-WN-LF.</title>
        <authorList>
            <consortium name="US DOE Joint Genome Institute"/>
            <person name="Copeland A."/>
            <person name="Lucas S."/>
            <person name="Lapidus A."/>
            <person name="Glavina del Rio T."/>
            <person name="Dalin E."/>
            <person name="Tice H."/>
            <person name="Bruce D."/>
            <person name="Goodwin L."/>
            <person name="Pitluck S."/>
            <person name="Chertkov O."/>
            <person name="Brettin T."/>
            <person name="Detter J.C."/>
            <person name="Han C."/>
            <person name="Kuske C.R."/>
            <person name="Schmutz J."/>
            <person name="Larimer F."/>
            <person name="Land M."/>
            <person name="Hauser L."/>
            <person name="Kyrpides N."/>
            <person name="Lykidis A."/>
            <person name="Mesbah N.M."/>
            <person name="Wiegel J."/>
        </authorList>
    </citation>
    <scope>NUCLEOTIDE SEQUENCE [LARGE SCALE GENOMIC DNA]</scope>
    <source>
        <strain evidence="5">ATCC BAA-1301 / DSM 18059 / JW/NM-WN-LF</strain>
    </source>
</reference>
<accession>B2A6N5</accession>
<feature type="signal peptide" evidence="2">
    <location>
        <begin position="1"/>
        <end position="21"/>
    </location>
</feature>
<dbReference type="Proteomes" id="UP000001683">
    <property type="component" value="Chromosome"/>
</dbReference>
<dbReference type="Pfam" id="PF13200">
    <property type="entry name" value="DUF4015"/>
    <property type="match status" value="1"/>
</dbReference>
<evidence type="ECO:0000256" key="2">
    <source>
        <dbReference type="SAM" id="SignalP"/>
    </source>
</evidence>
<name>B2A6N5_NATTJ</name>
<dbReference type="eggNOG" id="COG1306">
    <property type="taxonomic scope" value="Bacteria"/>
</dbReference>
<dbReference type="InterPro" id="IPR017853">
    <property type="entry name" value="GH"/>
</dbReference>
<organism evidence="4 5">
    <name type="scientific">Natranaerobius thermophilus (strain ATCC BAA-1301 / DSM 18059 / JW/NM-WN-LF)</name>
    <dbReference type="NCBI Taxonomy" id="457570"/>
    <lineage>
        <taxon>Bacteria</taxon>
        <taxon>Bacillati</taxon>
        <taxon>Bacillota</taxon>
        <taxon>Clostridia</taxon>
        <taxon>Natranaerobiales</taxon>
        <taxon>Natranaerobiaceae</taxon>
        <taxon>Natranaerobius</taxon>
    </lineage>
</organism>
<evidence type="ECO:0000313" key="4">
    <source>
        <dbReference type="EMBL" id="ACB84168.1"/>
    </source>
</evidence>
<dbReference type="HOGENOM" id="CLU_030168_0_0_9"/>
<evidence type="ECO:0000313" key="5">
    <source>
        <dbReference type="Proteomes" id="UP000001683"/>
    </source>
</evidence>
<evidence type="ECO:0000256" key="1">
    <source>
        <dbReference type="SAM" id="MobiDB-lite"/>
    </source>
</evidence>